<evidence type="ECO:0000313" key="12">
    <source>
        <dbReference type="Proteomes" id="UP000324767"/>
    </source>
</evidence>
<dbReference type="SUPFAM" id="SSF55048">
    <property type="entry name" value="Probable ACP-binding domain of malonyl-CoA ACP transacylase"/>
    <property type="match status" value="1"/>
</dbReference>
<keyword evidence="1" id="KW-0596">Phosphopantetheine</keyword>
<dbReference type="InterPro" id="IPR014030">
    <property type="entry name" value="Ketoacyl_synth_N"/>
</dbReference>
<evidence type="ECO:0000256" key="6">
    <source>
        <dbReference type="PROSITE-ProRule" id="PRU01363"/>
    </source>
</evidence>
<evidence type="ECO:0000256" key="2">
    <source>
        <dbReference type="ARBA" id="ARBA00022553"/>
    </source>
</evidence>
<dbReference type="InterPro" id="IPR049900">
    <property type="entry name" value="PKS_mFAS_DH"/>
</dbReference>
<dbReference type="InterPro" id="IPR014043">
    <property type="entry name" value="Acyl_transferase_dom"/>
</dbReference>
<dbReference type="SUPFAM" id="SSF53901">
    <property type="entry name" value="Thiolase-like"/>
    <property type="match status" value="1"/>
</dbReference>
<evidence type="ECO:0000256" key="5">
    <source>
        <dbReference type="ARBA" id="ARBA00023315"/>
    </source>
</evidence>
<feature type="domain" description="Carrier" evidence="8">
    <location>
        <begin position="1667"/>
        <end position="1741"/>
    </location>
</feature>
<dbReference type="InterPro" id="IPR013120">
    <property type="entry name" value="FAR_NAD-bd"/>
</dbReference>
<dbReference type="InterPro" id="IPR041068">
    <property type="entry name" value="HTH_51"/>
</dbReference>
<dbReference type="InterPro" id="IPR014031">
    <property type="entry name" value="Ketoacyl_synth_C"/>
</dbReference>
<dbReference type="PANTHER" id="PTHR45681:SF6">
    <property type="entry name" value="POLYKETIDE SYNTHASE 37"/>
    <property type="match status" value="1"/>
</dbReference>
<feature type="domain" description="Carrier" evidence="8">
    <location>
        <begin position="1774"/>
        <end position="1851"/>
    </location>
</feature>
<dbReference type="SUPFAM" id="SSF51735">
    <property type="entry name" value="NAD(P)-binding Rossmann-fold domains"/>
    <property type="match status" value="1"/>
</dbReference>
<dbReference type="InterPro" id="IPR001227">
    <property type="entry name" value="Ac_transferase_dom_sf"/>
</dbReference>
<dbReference type="InterPro" id="IPR020806">
    <property type="entry name" value="PKS_PP-bd"/>
</dbReference>
<dbReference type="Pfam" id="PF16073">
    <property type="entry name" value="SAT"/>
    <property type="match status" value="1"/>
</dbReference>
<feature type="active site" description="Proton acceptor; for dehydratase activity" evidence="6">
    <location>
        <position position="1331"/>
    </location>
</feature>
<dbReference type="Gene3D" id="3.40.50.720">
    <property type="entry name" value="NAD(P)-binding Rossmann-like Domain"/>
    <property type="match status" value="1"/>
</dbReference>
<feature type="compositionally biased region" description="Acidic residues" evidence="7">
    <location>
        <begin position="1745"/>
        <end position="1758"/>
    </location>
</feature>
<dbReference type="InterPro" id="IPR016035">
    <property type="entry name" value="Acyl_Trfase/lysoPLipase"/>
</dbReference>
<dbReference type="InterPro" id="IPR006162">
    <property type="entry name" value="Ppantetheine_attach_site"/>
</dbReference>
<dbReference type="InterPro" id="IPR036736">
    <property type="entry name" value="ACP-like_sf"/>
</dbReference>
<dbReference type="InterPro" id="IPR009081">
    <property type="entry name" value="PP-bd_ACP"/>
</dbReference>
<gene>
    <name evidence="11" type="ORF">FRX48_06883</name>
</gene>
<keyword evidence="5" id="KW-0012">Acyltransferase</keyword>
<keyword evidence="3" id="KW-0808">Transferase</keyword>
<evidence type="ECO:0000256" key="4">
    <source>
        <dbReference type="ARBA" id="ARBA00023268"/>
    </source>
</evidence>
<dbReference type="Proteomes" id="UP000324767">
    <property type="component" value="Unassembled WGS sequence"/>
</dbReference>
<evidence type="ECO:0000259" key="8">
    <source>
        <dbReference type="PROSITE" id="PS50075"/>
    </source>
</evidence>
<sequence>MTYLNLRSSDGNTILLFGPQALSFEGDSFHQLKSIIRNDAENRWILNVIAELPTYFQTFSEKFPNLQAISGVQLLEDLGDWFKTDKIPPASYHLPNILLSPLVVLTHLTQYSKYLKLAHTESGDGQDLHASHSQKTETIGFCTGLLSALAVSSAGTQAQFQQYGAVAVRLAALIGAMVDAQDVLGKHGKAKSFATVWKSREAKTEMTRILQQFPEAYISVCYDENRATVTTSASTAFSLQQELRAAGVVATEVGLRGRFHCECYRADMESLISFCDSVPEMQFPKASEVVLPTRSGSGEDYITQGKLHHIALQSILVEQSQWYQTFDAVYSSRLNDKGSLLISFGLERCVPPLLMRSLGPQLIHMANLEEVNSRLPVNALMPRTSLKYSHGYSESDIAVIGVSCKVAGADDLEEFWKLLCEGQSQHIEVPKERFGFETHWRDIDPKRKWYGNFIRDHDAFDHKFFKKSPREVTSQDPQQRLMMQIAYQAVEQSGYLNSPNADKHVGCYIGVCAADYENNIACHPPNAFSATGNLKSFITGKISHYFGWTGPGLTIDTACSASAVAVHQACRAILSGECTAALAGGTNVMTNPLWFQNLAGASFLSPTGACKPFDAKADGYCRGEGIAAVFLKKMSKAVADGDPIIGCIGSTAVYQNENCTPIFVPNSPSLSGLFRNVTRQAGLEPRDISVVEAHGTGTPVGDPAEYESILQVFGGSTRSIPLPIGSVKGLIGHTECTSGVIALIKILLMIQEGVIPPQASFQTLNPHIKASPSDKMEVVTRLKYWDSNFRAALINNYGASGSNASMVVTQPLQHERAGLSVIHSAGIKHPFWICGLDERSLREYSARLKQFIQSKIISAKNVSLANLAFNVYRQSNRSLSKGLIFSCRSVSELEDKLAAFISGDTSVTVTVKRSPRPVVLCFGGQISTFIGLDHKVYDGVSLLRSYLDQCNSALETIGLSGIYPEIFQRAPVKDTVKLQTMLFAIQYSCAKTWIDTGVQVAAVIGHSFGELTALCISGVLSLKDTITIIAARAKLVRDSWGNDQGSMLAVEADLEDVHKLLAESSNNCEYQRPAEIACFNGPRSFTLAGTAKAIHTVVETASSFPAMRVKKLTVTNAFHSTLVEPLMADLEQLGHGLTFSEPTIHWERATEVKSTEKLSPTFFAEHMRTSVYFHHALQRLVKMFSSCIWLEAGSNSTITTMASRALGSSSDSHFQPVNITSDNGLQNLTDTSVSLWKEGLNVSFWAHHPSQTYEYAPLLLPPYQFEKNRHWLELKKPQKAVAEPAFQPQTQQEELPKGLYTFIGYHDSEQRSARFRINTMIKEYEEFVSGHLIAQTAPICPATLEVDMAIEALFSLRPDFAVSNLQPQIYNVNNQAAICVDPSRAVWLDVEAVSADFHSWNWKLVSTSSQSSAITLHVSGKILFRSVNDPQFQVEFARYGRLVGHERCLGVLNSPDADDIIQGRNIYKAFAEIVDYGEMYRGLQKLVGKGNESAGRVIKQYSGKTWLDTYLSDCFSQVGGVWVNCMTDRAPTDMFIANGFEQWTRSPKLGNQNTRPSVWDVFAHHHHQSDKAYVTDVFIFDSTNGALMEVILGIRYAKVPKLSMSRIMSRFSAGGVQSFAPAAATPVLARICASPIAAAAAPSPSAKPSELAKVPKPKKEKNMTSGPNIPGSVRAVLADLSGLESANIKANTNLADIGIDSLMGMELAHELEGKFKCSLPAEQLVEVTTFQTLVQCVQSVLGTTDDDATAQSDDDDEPSSGSQSVDTLSDSISSVSATAKMNLAAYLADFLGIGESDVVPDAILRDLGVDSLLSTELRSDIAGKFNIHISDDGVIEELTVKELDIKVNGQSGDPFKTANAAPPDSVRAETPQVNGTTPAIDSGITGFSTSGNLNVPASTILEAFRESKMLTDQFITNYRCADYLEVVNPKQTQLCVALTVEAFKQLGCPLQTAEAGQKLERIQYLPQHGRLAEYLYNMMEKEARLIDIDGDQITRTAISPPAKSSKEILQNLMHNYPDHGYANRLTYFTGSRLADVLTGKCDGIKLIFGSEEGRELLSGLYGDSLLNKLAYKQMEDFVKRLLSKLPLHEGPLKILEMGAGTGGTTKYLAPLLASLNVPVEYTFTDLAPSFVAAARKTFKMYPFMKFRVHDIEKPPADDLLSTQHIIIASNAVHATHSLTESTKNIRKALRPDGFVMMLEMTETLYWIDMIFGLLEGWWLFDDGRQHAISHQSQWERELQSVGYGHVDWTDGNRPESNIQRIIIALASGLRHDRLPIVLKPVNCQATNSAVRQVAVDEYVRKSTHGFAAPVQLDQVTAPSAFDQCVLVTGATGSLGSHLVAHFAELPNVKTVICLNRHGSSSEPEARQEQSMESRGIKLDTHALSKLKVFETDTAKAMLGLPYDKYETLLSMTTHVVHNAWPMSGKRPVKGFELQFQVMRKLIDFARDISCRRENGSKVSFQFISSIATVGHYPLWSGNVNVPEERMTIESVLPNGYGDAKFVCERMLDETLHKYPDRFRAMAVRLGQVAGSKTSGYWNPVEHLSFLIKSSQTLKALPDFDGLLSWTPVNDVAATLGDLLVSDNSPYPIYHIDNPVRQPWRDVVTVLADALNIPQRNVIPFNEWVKRVRNFPGSVELDNPAAKLVEFLDGNFIRMSCGGLLLDTAKAREHSKRLTNVGPVSEEVVRKYIQAWKNIGFLHK</sequence>
<dbReference type="InterPro" id="IPR013217">
    <property type="entry name" value="Methyltransf_12"/>
</dbReference>
<dbReference type="Gene3D" id="3.40.47.10">
    <property type="match status" value="1"/>
</dbReference>
<dbReference type="InterPro" id="IPR050444">
    <property type="entry name" value="Polyketide_Synthase"/>
</dbReference>
<dbReference type="SMART" id="SM01294">
    <property type="entry name" value="PKS_PP_betabranch"/>
    <property type="match status" value="1"/>
</dbReference>
<keyword evidence="2" id="KW-0597">Phosphoprotein</keyword>
<dbReference type="SUPFAM" id="SSF52151">
    <property type="entry name" value="FabD/lysophospholipase-like"/>
    <property type="match status" value="1"/>
</dbReference>
<dbReference type="GO" id="GO:0044550">
    <property type="term" value="P:secondary metabolite biosynthetic process"/>
    <property type="evidence" value="ECO:0007669"/>
    <property type="project" value="UniProtKB-ARBA"/>
</dbReference>
<dbReference type="GO" id="GO:0031177">
    <property type="term" value="F:phosphopantetheine binding"/>
    <property type="evidence" value="ECO:0007669"/>
    <property type="project" value="InterPro"/>
</dbReference>
<dbReference type="Pfam" id="PF00109">
    <property type="entry name" value="ketoacyl-synt"/>
    <property type="match status" value="1"/>
</dbReference>
<dbReference type="SMART" id="SM00823">
    <property type="entry name" value="PKS_PP"/>
    <property type="match status" value="2"/>
</dbReference>
<dbReference type="PROSITE" id="PS52019">
    <property type="entry name" value="PKS_MFAS_DH"/>
    <property type="match status" value="1"/>
</dbReference>
<evidence type="ECO:0000259" key="9">
    <source>
        <dbReference type="PROSITE" id="PS52004"/>
    </source>
</evidence>
<feature type="active site" description="Proton donor; for dehydratase activity" evidence="6">
    <location>
        <position position="1513"/>
    </location>
</feature>
<evidence type="ECO:0000256" key="3">
    <source>
        <dbReference type="ARBA" id="ARBA00022679"/>
    </source>
</evidence>
<dbReference type="InterPro" id="IPR020841">
    <property type="entry name" value="PKS_Beta-ketoAc_synthase_dom"/>
</dbReference>
<dbReference type="GO" id="GO:0016746">
    <property type="term" value="F:acyltransferase activity"/>
    <property type="evidence" value="ECO:0007669"/>
    <property type="project" value="UniProtKB-KW"/>
</dbReference>
<dbReference type="CDD" id="cd00833">
    <property type="entry name" value="PKS"/>
    <property type="match status" value="1"/>
</dbReference>
<feature type="domain" description="Ketosynthase family 3 (KS3)" evidence="9">
    <location>
        <begin position="394"/>
        <end position="810"/>
    </location>
</feature>
<dbReference type="OrthoDB" id="329835at2759"/>
<feature type="region of interest" description="N-terminal hotdog fold" evidence="6">
    <location>
        <begin position="1300"/>
        <end position="1429"/>
    </location>
</feature>
<feature type="domain" description="PKS/mFAS DH" evidence="10">
    <location>
        <begin position="1300"/>
        <end position="1605"/>
    </location>
</feature>
<dbReference type="Gene3D" id="3.30.70.3290">
    <property type="match status" value="1"/>
</dbReference>
<comment type="caution">
    <text evidence="11">The sequence shown here is derived from an EMBL/GenBank/DDBJ whole genome shotgun (WGS) entry which is preliminary data.</text>
</comment>
<dbReference type="EMBL" id="VXIT01000011">
    <property type="protein sequence ID" value="KAA6409330.1"/>
    <property type="molecule type" value="Genomic_DNA"/>
</dbReference>
<dbReference type="PROSITE" id="PS52004">
    <property type="entry name" value="KS3_2"/>
    <property type="match status" value="1"/>
</dbReference>
<dbReference type="SMART" id="SM00825">
    <property type="entry name" value="PKS_KS"/>
    <property type="match status" value="1"/>
</dbReference>
<evidence type="ECO:0000256" key="7">
    <source>
        <dbReference type="SAM" id="MobiDB-lite"/>
    </source>
</evidence>
<dbReference type="InterPro" id="IPR042104">
    <property type="entry name" value="PKS_dehydratase_sf"/>
</dbReference>
<dbReference type="Gene3D" id="3.10.129.110">
    <property type="entry name" value="Polyketide synthase dehydratase"/>
    <property type="match status" value="1"/>
</dbReference>
<dbReference type="Gene3D" id="1.10.1200.10">
    <property type="entry name" value="ACP-like"/>
    <property type="match status" value="2"/>
</dbReference>
<dbReference type="Pfam" id="PF08242">
    <property type="entry name" value="Methyltransf_12"/>
    <property type="match status" value="1"/>
</dbReference>
<dbReference type="CDD" id="cd02440">
    <property type="entry name" value="AdoMet_MTases"/>
    <property type="match status" value="1"/>
</dbReference>
<dbReference type="Pfam" id="PF07993">
    <property type="entry name" value="NAD_binding_4"/>
    <property type="match status" value="1"/>
</dbReference>
<evidence type="ECO:0000256" key="1">
    <source>
        <dbReference type="ARBA" id="ARBA00022450"/>
    </source>
</evidence>
<feature type="compositionally biased region" description="Polar residues" evidence="7">
    <location>
        <begin position="1759"/>
        <end position="1768"/>
    </location>
</feature>
<feature type="region of interest" description="Disordered" evidence="7">
    <location>
        <begin position="1745"/>
        <end position="1768"/>
    </location>
</feature>
<evidence type="ECO:0000313" key="11">
    <source>
        <dbReference type="EMBL" id="KAA6409330.1"/>
    </source>
</evidence>
<dbReference type="SUPFAM" id="SSF53335">
    <property type="entry name" value="S-adenosyl-L-methionine-dependent methyltransferases"/>
    <property type="match status" value="1"/>
</dbReference>
<dbReference type="InterPro" id="IPR036291">
    <property type="entry name" value="NAD(P)-bd_dom_sf"/>
</dbReference>
<dbReference type="PROSITE" id="PS50075">
    <property type="entry name" value="CARRIER"/>
    <property type="match status" value="2"/>
</dbReference>
<name>A0A5M8PJY9_9LECA</name>
<feature type="region of interest" description="Disordered" evidence="7">
    <location>
        <begin position="1854"/>
        <end position="1873"/>
    </location>
</feature>
<dbReference type="InterPro" id="IPR016036">
    <property type="entry name" value="Malonyl_transacylase_ACP-bd"/>
</dbReference>
<feature type="region of interest" description="C-terminal hotdog fold" evidence="6">
    <location>
        <begin position="1457"/>
        <end position="1605"/>
    </location>
</feature>
<dbReference type="Pfam" id="PF02801">
    <property type="entry name" value="Ketoacyl-synt_C"/>
    <property type="match status" value="1"/>
</dbReference>
<dbReference type="Pfam" id="PF00550">
    <property type="entry name" value="PP-binding"/>
    <property type="match status" value="2"/>
</dbReference>
<feature type="region of interest" description="Disordered" evidence="7">
    <location>
        <begin position="1641"/>
        <end position="1669"/>
    </location>
</feature>
<protein>
    <submittedName>
        <fullName evidence="11">Conidial yellow pigment biosynthesis polyketide synthase</fullName>
    </submittedName>
</protein>
<dbReference type="Pfam" id="PF00698">
    <property type="entry name" value="Acyl_transf_1"/>
    <property type="match status" value="1"/>
</dbReference>
<dbReference type="Pfam" id="PF18558">
    <property type="entry name" value="HTH_51"/>
    <property type="match status" value="1"/>
</dbReference>
<dbReference type="InterPro" id="IPR016039">
    <property type="entry name" value="Thiolase-like"/>
</dbReference>
<dbReference type="SMART" id="SM00827">
    <property type="entry name" value="PKS_AT"/>
    <property type="match status" value="1"/>
</dbReference>
<evidence type="ECO:0000259" key="10">
    <source>
        <dbReference type="PROSITE" id="PS52019"/>
    </source>
</evidence>
<dbReference type="PANTHER" id="PTHR45681">
    <property type="entry name" value="POLYKETIDE SYNTHASE 44-RELATED"/>
    <property type="match status" value="1"/>
</dbReference>
<accession>A0A5M8PJY9</accession>
<dbReference type="InterPro" id="IPR029063">
    <property type="entry name" value="SAM-dependent_MTases_sf"/>
</dbReference>
<dbReference type="Gene3D" id="3.40.366.10">
    <property type="entry name" value="Malonyl-Coenzyme A Acyl Carrier Protein, domain 2"/>
    <property type="match status" value="2"/>
</dbReference>
<dbReference type="Gene3D" id="3.40.50.150">
    <property type="entry name" value="Vaccinia Virus protein VP39"/>
    <property type="match status" value="1"/>
</dbReference>
<dbReference type="PROSITE" id="PS00012">
    <property type="entry name" value="PHOSPHOPANTETHEINE"/>
    <property type="match status" value="2"/>
</dbReference>
<reference evidence="11 12" key="1">
    <citation type="submission" date="2019-09" db="EMBL/GenBank/DDBJ databases">
        <title>The hologenome of the rock-dwelling lichen Lasallia pustulata.</title>
        <authorList>
            <person name="Greshake Tzovaras B."/>
            <person name="Segers F."/>
            <person name="Bicker A."/>
            <person name="Dal Grande F."/>
            <person name="Otte J."/>
            <person name="Hankeln T."/>
            <person name="Schmitt I."/>
            <person name="Ebersberger I."/>
        </authorList>
    </citation>
    <scope>NUCLEOTIDE SEQUENCE [LARGE SCALE GENOMIC DNA]</scope>
    <source>
        <strain evidence="11">A1-1</strain>
    </source>
</reference>
<keyword evidence="4" id="KW-0511">Multifunctional enzyme</keyword>
<dbReference type="InterPro" id="IPR032088">
    <property type="entry name" value="SAT"/>
</dbReference>
<organism evidence="11 12">
    <name type="scientific">Lasallia pustulata</name>
    <dbReference type="NCBI Taxonomy" id="136370"/>
    <lineage>
        <taxon>Eukaryota</taxon>
        <taxon>Fungi</taxon>
        <taxon>Dikarya</taxon>
        <taxon>Ascomycota</taxon>
        <taxon>Pezizomycotina</taxon>
        <taxon>Lecanoromycetes</taxon>
        <taxon>OSLEUM clade</taxon>
        <taxon>Umbilicariomycetidae</taxon>
        <taxon>Umbilicariales</taxon>
        <taxon>Umbilicariaceae</taxon>
        <taxon>Lasallia</taxon>
    </lineage>
</organism>
<dbReference type="SUPFAM" id="SSF47336">
    <property type="entry name" value="ACP-like"/>
    <property type="match status" value="2"/>
</dbReference>
<proteinExistence type="predicted"/>